<dbReference type="SMART" id="SM00248">
    <property type="entry name" value="ANK"/>
    <property type="match status" value="8"/>
</dbReference>
<accession>A0ABR3V9Y9</accession>
<dbReference type="PANTHER" id="PTHR24198">
    <property type="entry name" value="ANKYRIN REPEAT AND PROTEIN KINASE DOMAIN-CONTAINING PROTEIN"/>
    <property type="match status" value="1"/>
</dbReference>
<dbReference type="PANTHER" id="PTHR24198:SF165">
    <property type="entry name" value="ANKYRIN REPEAT-CONTAINING PROTEIN-RELATED"/>
    <property type="match status" value="1"/>
</dbReference>
<evidence type="ECO:0000256" key="1">
    <source>
        <dbReference type="ARBA" id="ARBA00022737"/>
    </source>
</evidence>
<evidence type="ECO:0000256" key="2">
    <source>
        <dbReference type="ARBA" id="ARBA00023043"/>
    </source>
</evidence>
<dbReference type="Pfam" id="PF12796">
    <property type="entry name" value="Ank_2"/>
    <property type="match status" value="2"/>
</dbReference>
<name>A0ABR3V9Y9_HUMIN</name>
<feature type="repeat" description="ANK" evidence="3">
    <location>
        <begin position="611"/>
        <end position="643"/>
    </location>
</feature>
<dbReference type="InterPro" id="IPR036770">
    <property type="entry name" value="Ankyrin_rpt-contain_sf"/>
</dbReference>
<keyword evidence="1" id="KW-0677">Repeat</keyword>
<dbReference type="PROSITE" id="PS50088">
    <property type="entry name" value="ANK_REPEAT"/>
    <property type="match status" value="4"/>
</dbReference>
<dbReference type="SUPFAM" id="SSF50630">
    <property type="entry name" value="Acid proteases"/>
    <property type="match status" value="1"/>
</dbReference>
<dbReference type="InterPro" id="IPR036922">
    <property type="entry name" value="Rieske_2Fe-2S_sf"/>
</dbReference>
<feature type="region of interest" description="Disordered" evidence="4">
    <location>
        <begin position="41"/>
        <end position="62"/>
    </location>
</feature>
<dbReference type="SUPFAM" id="SSF50022">
    <property type="entry name" value="ISP domain"/>
    <property type="match status" value="1"/>
</dbReference>
<dbReference type="Proteomes" id="UP001583172">
    <property type="component" value="Unassembled WGS sequence"/>
</dbReference>
<comment type="caution">
    <text evidence="5">The sequence shown here is derived from an EMBL/GenBank/DDBJ whole genome shotgun (WGS) entry which is preliminary data.</text>
</comment>
<feature type="repeat" description="ANK" evidence="3">
    <location>
        <begin position="849"/>
        <end position="882"/>
    </location>
</feature>
<organism evidence="5 6">
    <name type="scientific">Humicola insolens</name>
    <name type="common">Soft-rot fungus</name>
    <dbReference type="NCBI Taxonomy" id="85995"/>
    <lineage>
        <taxon>Eukaryota</taxon>
        <taxon>Fungi</taxon>
        <taxon>Dikarya</taxon>
        <taxon>Ascomycota</taxon>
        <taxon>Pezizomycotina</taxon>
        <taxon>Sordariomycetes</taxon>
        <taxon>Sordariomycetidae</taxon>
        <taxon>Sordariales</taxon>
        <taxon>Chaetomiaceae</taxon>
        <taxon>Mycothermus</taxon>
    </lineage>
</organism>
<keyword evidence="6" id="KW-1185">Reference proteome</keyword>
<evidence type="ECO:0000256" key="3">
    <source>
        <dbReference type="PROSITE-ProRule" id="PRU00023"/>
    </source>
</evidence>
<dbReference type="InterPro" id="IPR002110">
    <property type="entry name" value="Ankyrin_rpt"/>
</dbReference>
<gene>
    <name evidence="5" type="ORF">VTJ49DRAFT_2658</name>
</gene>
<keyword evidence="2 3" id="KW-0040">ANK repeat</keyword>
<protein>
    <submittedName>
        <fullName evidence="5">Uncharacterized protein</fullName>
    </submittedName>
</protein>
<dbReference type="Gene3D" id="1.25.40.20">
    <property type="entry name" value="Ankyrin repeat-containing domain"/>
    <property type="match status" value="2"/>
</dbReference>
<dbReference type="PROSITE" id="PS50297">
    <property type="entry name" value="ANK_REP_REGION"/>
    <property type="match status" value="3"/>
</dbReference>
<proteinExistence type="predicted"/>
<dbReference type="EMBL" id="JAZGSY010000214">
    <property type="protein sequence ID" value="KAL1838435.1"/>
    <property type="molecule type" value="Genomic_DNA"/>
</dbReference>
<dbReference type="Pfam" id="PF00023">
    <property type="entry name" value="Ank"/>
    <property type="match status" value="1"/>
</dbReference>
<evidence type="ECO:0000313" key="6">
    <source>
        <dbReference type="Proteomes" id="UP001583172"/>
    </source>
</evidence>
<dbReference type="InterPro" id="IPR021109">
    <property type="entry name" value="Peptidase_aspartic_dom_sf"/>
</dbReference>
<feature type="repeat" description="ANK" evidence="3">
    <location>
        <begin position="918"/>
        <end position="946"/>
    </location>
</feature>
<evidence type="ECO:0000256" key="4">
    <source>
        <dbReference type="SAM" id="MobiDB-lite"/>
    </source>
</evidence>
<reference evidence="5 6" key="1">
    <citation type="journal article" date="2024" name="Commun. Biol.">
        <title>Comparative genomic analysis of thermophilic fungi reveals convergent evolutionary adaptations and gene losses.</title>
        <authorList>
            <person name="Steindorff A.S."/>
            <person name="Aguilar-Pontes M.V."/>
            <person name="Robinson A.J."/>
            <person name="Andreopoulos B."/>
            <person name="LaButti K."/>
            <person name="Kuo A."/>
            <person name="Mondo S."/>
            <person name="Riley R."/>
            <person name="Otillar R."/>
            <person name="Haridas S."/>
            <person name="Lipzen A."/>
            <person name="Grimwood J."/>
            <person name="Schmutz J."/>
            <person name="Clum A."/>
            <person name="Reid I.D."/>
            <person name="Moisan M.C."/>
            <person name="Butler G."/>
            <person name="Nguyen T.T.M."/>
            <person name="Dewar K."/>
            <person name="Conant G."/>
            <person name="Drula E."/>
            <person name="Henrissat B."/>
            <person name="Hansel C."/>
            <person name="Singer S."/>
            <person name="Hutchinson M.I."/>
            <person name="de Vries R.P."/>
            <person name="Natvig D.O."/>
            <person name="Powell A.J."/>
            <person name="Tsang A."/>
            <person name="Grigoriev I.V."/>
        </authorList>
    </citation>
    <scope>NUCLEOTIDE SEQUENCE [LARGE SCALE GENOMIC DNA]</scope>
    <source>
        <strain evidence="5 6">CBS 620.91</strain>
    </source>
</reference>
<dbReference type="SUPFAM" id="SSF48403">
    <property type="entry name" value="Ankyrin repeat"/>
    <property type="match status" value="1"/>
</dbReference>
<sequence>MFFNPFRSRNPPENAWFPVGRASSFPEVGVDKDDEQPKLCSLLNNTHSTDTHSTDSDSSATRTQPALCKVFHVPRTDPTQRTEISLPIDEGAQDLTDQVLVFRYRGKIHAIDHQCPHSSFPLSQGVPFDIEDFGIALSMTHDYLLLIIALLALVPLAILETTCPTKPIALKLSNCSLPEVGWAWGAQLGVGEDGNAPQLCFMPSTVPNVTLVMSKELCEGEGLESFKFNITPAQCRSTRGGVLDRNAFSQFSIDSELDALNLDENNIVWNKIMSDDNFKPFPHAMRAPLRLPYPYDDATSPFVQAWVIQGGNHSANHLGLADDSAFLQGMVEAGLIGREPVWGLNMGSRSVEHPRDGSLVLGGMDGNSFEGALVPFPLRKAGEGAGVKRDCPLQVNLKKLSVGISFGGTNTTTVDFDDDISDTIVCIEPYDDFFRLGPKRMNDIITKAGIELIDRAEYPHLFNVEEGLVYSATTNLSMTMTITLDNGFTVTIPSHELIRPLTGLSRDDGKLMTDPDYNEIAIFRDDPLENRAVFGRVFLSQPGHTPLPQTVDWSNATRLEPSQIQELQRALVKLIQDLPPKRDSSQAQCLALIETVLSASAISPNFYIDSEGMYPIHLAVQKSDALLVKLLLRYGARISVHDRHGDTPLHIATRNDKLSVAKTLLTRSISCAEPSPIDRANAVDARGRPALWYASASGTSNRVFTYLLTLGPGVVDRRCASHPDYPENDEFPTPLWIAASQGRLATARALLGAGANPRVLGPGRSTLLHKANWLGMGTCEKDTNPGLYRGLLAHGADASARDNADRQPLHFAAAAGEVEMCLALLEHRHTETSQAGEKFLPVVDVRDKRGATPLMFAAGAGQGRVVRVLVTRYGADARARDENGNDAFAAACERGYLTTAAFLLGTYPERNLDERNKRGETVLKRARANGHRGVVEWLIELGADAG</sequence>
<dbReference type="Gene3D" id="2.40.70.10">
    <property type="entry name" value="Acid Proteases"/>
    <property type="match status" value="1"/>
</dbReference>
<feature type="repeat" description="ANK" evidence="3">
    <location>
        <begin position="644"/>
        <end position="665"/>
    </location>
</feature>
<dbReference type="Gene3D" id="2.102.10.10">
    <property type="entry name" value="Rieske [2Fe-2S] iron-sulphur domain"/>
    <property type="match status" value="1"/>
</dbReference>
<evidence type="ECO:0000313" key="5">
    <source>
        <dbReference type="EMBL" id="KAL1838435.1"/>
    </source>
</evidence>